<feature type="binding site" evidence="9">
    <location>
        <position position="142"/>
    </location>
    <ligand>
        <name>substrate</name>
    </ligand>
</feature>
<evidence type="ECO:0000313" key="11">
    <source>
        <dbReference type="EMBL" id="SDU79035.1"/>
    </source>
</evidence>
<keyword evidence="12" id="KW-1185">Reference proteome</keyword>
<comment type="similarity">
    <text evidence="9">Belongs to the carbohydrate kinase PfkB family. Ribokinase subfamily.</text>
</comment>
<keyword evidence="8 9" id="KW-0119">Carbohydrate metabolism</keyword>
<name>A0A1H2LE80_9ACTN</name>
<comment type="pathway">
    <text evidence="9">Carbohydrate metabolism; D-ribose degradation; D-ribose 5-phosphate from beta-D-ribopyranose: step 2/2.</text>
</comment>
<feature type="binding site" evidence="9">
    <location>
        <position position="284"/>
    </location>
    <ligand>
        <name>K(+)</name>
        <dbReference type="ChEBI" id="CHEBI:29103"/>
    </ligand>
</feature>
<dbReference type="InterPro" id="IPR002139">
    <property type="entry name" value="Ribo/fructo_kinase"/>
</dbReference>
<keyword evidence="7 9" id="KW-0630">Potassium</keyword>
<evidence type="ECO:0000256" key="4">
    <source>
        <dbReference type="ARBA" id="ARBA00022777"/>
    </source>
</evidence>
<dbReference type="Proteomes" id="UP000182977">
    <property type="component" value="Chromosome I"/>
</dbReference>
<feature type="active site" description="Proton acceptor" evidence="9">
    <location>
        <position position="254"/>
    </location>
</feature>
<evidence type="ECO:0000259" key="10">
    <source>
        <dbReference type="Pfam" id="PF00294"/>
    </source>
</evidence>
<feature type="binding site" evidence="9">
    <location>
        <position position="190"/>
    </location>
    <ligand>
        <name>ATP</name>
        <dbReference type="ChEBI" id="CHEBI:30616"/>
    </ligand>
</feature>
<dbReference type="Gene3D" id="3.40.1190.20">
    <property type="match status" value="1"/>
</dbReference>
<feature type="binding site" evidence="9">
    <location>
        <begin position="41"/>
        <end position="45"/>
    </location>
    <ligand>
        <name>substrate</name>
    </ligand>
</feature>
<evidence type="ECO:0000256" key="9">
    <source>
        <dbReference type="HAMAP-Rule" id="MF_01987"/>
    </source>
</evidence>
<feature type="binding site" evidence="9">
    <location>
        <begin position="222"/>
        <end position="227"/>
    </location>
    <ligand>
        <name>ATP</name>
        <dbReference type="ChEBI" id="CHEBI:30616"/>
    </ligand>
</feature>
<dbReference type="GO" id="GO:0005829">
    <property type="term" value="C:cytosol"/>
    <property type="evidence" value="ECO:0007669"/>
    <property type="project" value="TreeGrafter"/>
</dbReference>
<keyword evidence="1 9" id="KW-0808">Transferase</keyword>
<dbReference type="GO" id="GO:0046872">
    <property type="term" value="F:metal ion binding"/>
    <property type="evidence" value="ECO:0007669"/>
    <property type="project" value="UniProtKB-KW"/>
</dbReference>
<comment type="activity regulation">
    <text evidence="9">Activated by a monovalent cation that binds near, but not in, the active site. The most likely occupant of the site in vivo is potassium. Ion binding induces a conformational change that may alter substrate affinity.</text>
</comment>
<dbReference type="InterPro" id="IPR011611">
    <property type="entry name" value="PfkB_dom"/>
</dbReference>
<organism evidence="11 12">
    <name type="scientific">Jiangella alkaliphila</name>
    <dbReference type="NCBI Taxonomy" id="419479"/>
    <lineage>
        <taxon>Bacteria</taxon>
        <taxon>Bacillati</taxon>
        <taxon>Actinomycetota</taxon>
        <taxon>Actinomycetes</taxon>
        <taxon>Jiangellales</taxon>
        <taxon>Jiangellaceae</taxon>
        <taxon>Jiangella</taxon>
    </lineage>
</organism>
<feature type="binding site" evidence="9">
    <location>
        <position position="287"/>
    </location>
    <ligand>
        <name>K(+)</name>
        <dbReference type="ChEBI" id="CHEBI:29103"/>
    </ligand>
</feature>
<comment type="subunit">
    <text evidence="9">Homodimer.</text>
</comment>
<comment type="catalytic activity">
    <reaction evidence="9">
        <text>D-ribose + ATP = D-ribose 5-phosphate + ADP + H(+)</text>
        <dbReference type="Rhea" id="RHEA:13697"/>
        <dbReference type="ChEBI" id="CHEBI:15378"/>
        <dbReference type="ChEBI" id="CHEBI:30616"/>
        <dbReference type="ChEBI" id="CHEBI:47013"/>
        <dbReference type="ChEBI" id="CHEBI:78346"/>
        <dbReference type="ChEBI" id="CHEBI:456216"/>
        <dbReference type="EC" id="2.7.1.15"/>
    </reaction>
</comment>
<dbReference type="HAMAP" id="MF_01987">
    <property type="entry name" value="Ribokinase"/>
    <property type="match status" value="1"/>
</dbReference>
<feature type="binding site" evidence="9">
    <location>
        <position position="250"/>
    </location>
    <ligand>
        <name>K(+)</name>
        <dbReference type="ChEBI" id="CHEBI:29103"/>
    </ligand>
</feature>
<keyword evidence="4 9" id="KW-0418">Kinase</keyword>
<dbReference type="STRING" id="419479.SAMN04488563_5915"/>
<dbReference type="OrthoDB" id="9775849at2"/>
<evidence type="ECO:0000256" key="2">
    <source>
        <dbReference type="ARBA" id="ARBA00022723"/>
    </source>
</evidence>
<evidence type="ECO:0000313" key="12">
    <source>
        <dbReference type="Proteomes" id="UP000182977"/>
    </source>
</evidence>
<evidence type="ECO:0000256" key="8">
    <source>
        <dbReference type="ARBA" id="ARBA00023277"/>
    </source>
</evidence>
<evidence type="ECO:0000256" key="7">
    <source>
        <dbReference type="ARBA" id="ARBA00022958"/>
    </source>
</evidence>
<keyword evidence="5 9" id="KW-0067">ATP-binding</keyword>
<dbReference type="PRINTS" id="PR00990">
    <property type="entry name" value="RIBOKINASE"/>
</dbReference>
<comment type="function">
    <text evidence="9">Catalyzes the phosphorylation of ribose at O-5 in a reaction requiring ATP and magnesium. The resulting D-ribose-5-phosphate can then be used either for sythesis of nucleotides, histidine, and tryptophan, or as a component of the pentose phosphate pathway.</text>
</comment>
<dbReference type="CDD" id="cd01174">
    <property type="entry name" value="ribokinase"/>
    <property type="match status" value="1"/>
</dbReference>
<keyword evidence="9" id="KW-0963">Cytoplasm</keyword>
<feature type="binding site" evidence="9">
    <location>
        <position position="289"/>
    </location>
    <ligand>
        <name>K(+)</name>
        <dbReference type="ChEBI" id="CHEBI:29103"/>
    </ligand>
</feature>
<dbReference type="PANTHER" id="PTHR10584">
    <property type="entry name" value="SUGAR KINASE"/>
    <property type="match status" value="1"/>
</dbReference>
<accession>A0A1H2LE80</accession>
<dbReference type="PANTHER" id="PTHR10584:SF166">
    <property type="entry name" value="RIBOKINASE"/>
    <property type="match status" value="1"/>
</dbReference>
<feature type="binding site" evidence="9">
    <location>
        <position position="254"/>
    </location>
    <ligand>
        <name>substrate</name>
    </ligand>
</feature>
<dbReference type="Pfam" id="PF00294">
    <property type="entry name" value="PfkB"/>
    <property type="match status" value="1"/>
</dbReference>
<dbReference type="EMBL" id="LT629791">
    <property type="protein sequence ID" value="SDU79035.1"/>
    <property type="molecule type" value="Genomic_DNA"/>
</dbReference>
<dbReference type="EC" id="2.7.1.15" evidence="9"/>
<evidence type="ECO:0000256" key="6">
    <source>
        <dbReference type="ARBA" id="ARBA00022842"/>
    </source>
</evidence>
<feature type="binding site" evidence="9">
    <location>
        <begin position="253"/>
        <end position="254"/>
    </location>
    <ligand>
        <name>ATP</name>
        <dbReference type="ChEBI" id="CHEBI:30616"/>
    </ligand>
</feature>
<evidence type="ECO:0000256" key="1">
    <source>
        <dbReference type="ARBA" id="ARBA00022679"/>
    </source>
</evidence>
<evidence type="ECO:0000256" key="5">
    <source>
        <dbReference type="ARBA" id="ARBA00022840"/>
    </source>
</evidence>
<feature type="binding site" evidence="9">
    <location>
        <position position="248"/>
    </location>
    <ligand>
        <name>K(+)</name>
        <dbReference type="ChEBI" id="CHEBI:29103"/>
    </ligand>
</feature>
<keyword evidence="3 9" id="KW-0547">Nucleotide-binding</keyword>
<reference evidence="12" key="1">
    <citation type="submission" date="2016-10" db="EMBL/GenBank/DDBJ databases">
        <authorList>
            <person name="Varghese N."/>
            <person name="Submissions S."/>
        </authorList>
    </citation>
    <scope>NUCLEOTIDE SEQUENCE [LARGE SCALE GENOMIC DNA]</scope>
    <source>
        <strain evidence="12">DSM 45079</strain>
    </source>
</reference>
<comment type="caution">
    <text evidence="9">Lacks conserved residue(s) required for the propagation of feature annotation.</text>
</comment>
<dbReference type="GO" id="GO:0019303">
    <property type="term" value="P:D-ribose catabolic process"/>
    <property type="evidence" value="ECO:0007669"/>
    <property type="project" value="UniProtKB-UniRule"/>
</dbReference>
<feature type="binding site" evidence="9">
    <location>
        <begin position="13"/>
        <end position="15"/>
    </location>
    <ligand>
        <name>substrate</name>
    </ligand>
</feature>
<proteinExistence type="inferred from homology"/>
<dbReference type="InterPro" id="IPR029056">
    <property type="entry name" value="Ribokinase-like"/>
</dbReference>
<dbReference type="GO" id="GO:0005524">
    <property type="term" value="F:ATP binding"/>
    <property type="evidence" value="ECO:0007669"/>
    <property type="project" value="UniProtKB-UniRule"/>
</dbReference>
<comment type="subcellular location">
    <subcellularLocation>
        <location evidence="9">Cytoplasm</location>
    </subcellularLocation>
</comment>
<gene>
    <name evidence="9" type="primary">rbsK</name>
    <name evidence="11" type="ORF">SAMN04488563_5915</name>
</gene>
<sequence>MSQVTVAVVGSVSTDLVVGADRFPDVGETVLGSDVVFRSGGKGGNQAVAAHRLGARVGLFAALGADQFGSRLRAGLIDAGLDTSYLQTTADRPSGIAMIVVGPQGQNTITVAAGANRALSPDGLDGLREFLTQAHGLILQLEIPAETTLAAAAAAVALGVPVTLNASPLPEREDDSLARLLELSDVLVVNETEARILGASGDTWPGRARSLLARGPRVVVVTLGEDGALAVSHDDVVVQPAFAVDTVDTTGAGDAFGGALCVELASGESLTNALRTACAAGALATTKLGAQEAAPTRREVEALIGTGGRRGLSPH</sequence>
<keyword evidence="2 9" id="KW-0479">Metal-binding</keyword>
<dbReference type="UniPathway" id="UPA00916">
    <property type="reaction ID" value="UER00889"/>
</dbReference>
<dbReference type="AlphaFoldDB" id="A0A1H2LE80"/>
<keyword evidence="6 9" id="KW-0460">Magnesium</keyword>
<dbReference type="SUPFAM" id="SSF53613">
    <property type="entry name" value="Ribokinase-like"/>
    <property type="match status" value="1"/>
</dbReference>
<dbReference type="GO" id="GO:0004747">
    <property type="term" value="F:ribokinase activity"/>
    <property type="evidence" value="ECO:0007669"/>
    <property type="project" value="UniProtKB-UniRule"/>
</dbReference>
<protein>
    <recommendedName>
        <fullName evidence="9">Ribokinase</fullName>
        <shortName evidence="9">RK</shortName>
        <ecNumber evidence="9">2.7.1.15</ecNumber>
    </recommendedName>
</protein>
<dbReference type="InterPro" id="IPR011877">
    <property type="entry name" value="Ribokinase"/>
</dbReference>
<dbReference type="RefSeq" id="WP_046772006.1">
    <property type="nucleotide sequence ID" value="NZ_LBMC01000054.1"/>
</dbReference>
<evidence type="ECO:0000256" key="3">
    <source>
        <dbReference type="ARBA" id="ARBA00022741"/>
    </source>
</evidence>
<feature type="domain" description="Carbohydrate kinase PfkB" evidence="10">
    <location>
        <begin position="6"/>
        <end position="296"/>
    </location>
</feature>
<comment type="cofactor">
    <cofactor evidence="9">
        <name>Mg(2+)</name>
        <dbReference type="ChEBI" id="CHEBI:18420"/>
    </cofactor>
    <text evidence="9">Requires a divalent cation, most likely magnesium in vivo, as an electrophilic catalyst to aid phosphoryl group transfer. It is the chelate of the metal and the nucleotide that is the actual substrate.</text>
</comment>